<comment type="similarity">
    <text evidence="1">Belongs to the class IV-like SAM-binding methyltransferase superfamily. RNA methyltransferase TrmH family.</text>
</comment>
<evidence type="ECO:0000313" key="7">
    <source>
        <dbReference type="Proteomes" id="UP001254488"/>
    </source>
</evidence>
<evidence type="ECO:0000256" key="1">
    <source>
        <dbReference type="ARBA" id="ARBA00007228"/>
    </source>
</evidence>
<dbReference type="GO" id="GO:0032259">
    <property type="term" value="P:methylation"/>
    <property type="evidence" value="ECO:0007669"/>
    <property type="project" value="UniProtKB-KW"/>
</dbReference>
<dbReference type="Proteomes" id="UP001254488">
    <property type="component" value="Unassembled WGS sequence"/>
</dbReference>
<dbReference type="InterPro" id="IPR001537">
    <property type="entry name" value="SpoU_MeTrfase"/>
</dbReference>
<dbReference type="SUPFAM" id="SSF55315">
    <property type="entry name" value="L30e-like"/>
    <property type="match status" value="1"/>
</dbReference>
<keyword evidence="3" id="KW-0808">Transferase</keyword>
<feature type="domain" description="MRM3-like substrate binding" evidence="5">
    <location>
        <begin position="5"/>
        <end position="76"/>
    </location>
</feature>
<keyword evidence="2 6" id="KW-0489">Methyltransferase</keyword>
<dbReference type="Pfam" id="PF22435">
    <property type="entry name" value="MRM3-like_sub_bind"/>
    <property type="match status" value="1"/>
</dbReference>
<evidence type="ECO:0000313" key="6">
    <source>
        <dbReference type="EMBL" id="MDT0556842.1"/>
    </source>
</evidence>
<dbReference type="InterPro" id="IPR053888">
    <property type="entry name" value="MRM3-like_sub_bind"/>
</dbReference>
<feature type="domain" description="tRNA/rRNA methyltransferase SpoU type" evidence="4">
    <location>
        <begin position="95"/>
        <end position="232"/>
    </location>
</feature>
<gene>
    <name evidence="6" type="ORF">RM538_12560</name>
</gene>
<dbReference type="InterPro" id="IPR051259">
    <property type="entry name" value="rRNA_Methyltransferase"/>
</dbReference>
<dbReference type="SUPFAM" id="SSF75217">
    <property type="entry name" value="alpha/beta knot"/>
    <property type="match status" value="1"/>
</dbReference>
<dbReference type="GO" id="GO:0008168">
    <property type="term" value="F:methyltransferase activity"/>
    <property type="evidence" value="ECO:0007669"/>
    <property type="project" value="UniProtKB-KW"/>
</dbReference>
<dbReference type="PANTHER" id="PTHR43191:SF2">
    <property type="entry name" value="RRNA METHYLTRANSFERASE 3, MITOCHONDRIAL"/>
    <property type="match status" value="1"/>
</dbReference>
<dbReference type="RefSeq" id="WP_311333793.1">
    <property type="nucleotide sequence ID" value="NZ_JAVRHZ010000009.1"/>
</dbReference>
<organism evidence="6 7">
    <name type="scientific">Patiriisocius hiemis</name>
    <dbReference type="NCBI Taxonomy" id="3075604"/>
    <lineage>
        <taxon>Bacteria</taxon>
        <taxon>Pseudomonadati</taxon>
        <taxon>Bacteroidota</taxon>
        <taxon>Flavobacteriia</taxon>
        <taxon>Flavobacteriales</taxon>
        <taxon>Flavobacteriaceae</taxon>
        <taxon>Patiriisocius</taxon>
    </lineage>
</organism>
<keyword evidence="7" id="KW-1185">Reference proteome</keyword>
<dbReference type="EMBL" id="JAVRHZ010000009">
    <property type="protein sequence ID" value="MDT0556842.1"/>
    <property type="molecule type" value="Genomic_DNA"/>
</dbReference>
<dbReference type="InterPro" id="IPR029028">
    <property type="entry name" value="Alpha/beta_knot_MTases"/>
</dbReference>
<dbReference type="Gene3D" id="3.30.1330.30">
    <property type="match status" value="1"/>
</dbReference>
<dbReference type="InterPro" id="IPR029064">
    <property type="entry name" value="Ribosomal_eL30-like_sf"/>
</dbReference>
<comment type="caution">
    <text evidence="6">The sequence shown here is derived from an EMBL/GenBank/DDBJ whole genome shotgun (WGS) entry which is preliminary data.</text>
</comment>
<evidence type="ECO:0000259" key="5">
    <source>
        <dbReference type="Pfam" id="PF22435"/>
    </source>
</evidence>
<dbReference type="PANTHER" id="PTHR43191">
    <property type="entry name" value="RRNA METHYLTRANSFERASE 3"/>
    <property type="match status" value="1"/>
</dbReference>
<sequence>MISKSQIKLITSLQQKKYREKEGLFFAEGPKIIKDLVASGAKLHTLFATDNFLDTENYVSISDSDLRKISALKTPHIGVALFFIPKPQKIKFEGLIVVLDSVRDPGNLGTIIRLCDWFGVTHLLCSKDTVDRYNTKVVQASMGSIARVSISYLDLPETLKTTDLSQYAAVMDGASVYETKLPTDAILVMGNEANGISDTLQAMISNKISIPQFGINKETESLNVATATAVLLSEFMRTTGT</sequence>
<evidence type="ECO:0000259" key="4">
    <source>
        <dbReference type="Pfam" id="PF00588"/>
    </source>
</evidence>
<name>A0ABU2YFP0_9FLAO</name>
<dbReference type="Pfam" id="PF00588">
    <property type="entry name" value="SpoU_methylase"/>
    <property type="match status" value="1"/>
</dbReference>
<protein>
    <submittedName>
        <fullName evidence="6">RNA methyltransferase</fullName>
    </submittedName>
</protein>
<proteinExistence type="inferred from homology"/>
<dbReference type="CDD" id="cd18109">
    <property type="entry name" value="SpoU-like_RNA-MTase"/>
    <property type="match status" value="1"/>
</dbReference>
<accession>A0ABU2YFP0</accession>
<dbReference type="Gene3D" id="3.40.1280.10">
    <property type="match status" value="1"/>
</dbReference>
<dbReference type="InterPro" id="IPR029026">
    <property type="entry name" value="tRNA_m1G_MTases_N"/>
</dbReference>
<evidence type="ECO:0000256" key="3">
    <source>
        <dbReference type="ARBA" id="ARBA00022679"/>
    </source>
</evidence>
<evidence type="ECO:0000256" key="2">
    <source>
        <dbReference type="ARBA" id="ARBA00022603"/>
    </source>
</evidence>
<reference evidence="6 7" key="1">
    <citation type="submission" date="2023-09" db="EMBL/GenBank/DDBJ databases">
        <authorList>
            <person name="Rey-Velasco X."/>
        </authorList>
    </citation>
    <scope>NUCLEOTIDE SEQUENCE [LARGE SCALE GENOMIC DNA]</scope>
    <source>
        <strain evidence="6 7">W242</strain>
    </source>
</reference>